<dbReference type="AlphaFoldDB" id="A0AAN6PYK7"/>
<comment type="subcellular location">
    <subcellularLocation>
        <location evidence="1">Lipid droplet</location>
    </subcellularLocation>
</comment>
<dbReference type="GO" id="GO:0016298">
    <property type="term" value="F:lipase activity"/>
    <property type="evidence" value="ECO:0007669"/>
    <property type="project" value="InterPro"/>
</dbReference>
<evidence type="ECO:0008006" key="7">
    <source>
        <dbReference type="Google" id="ProtNLM"/>
    </source>
</evidence>
<dbReference type="InterPro" id="IPR019363">
    <property type="entry name" value="LDAH"/>
</dbReference>
<dbReference type="GO" id="GO:0005811">
    <property type="term" value="C:lipid droplet"/>
    <property type="evidence" value="ECO:0007669"/>
    <property type="project" value="UniProtKB-SubCell"/>
</dbReference>
<evidence type="ECO:0000313" key="5">
    <source>
        <dbReference type="EMBL" id="KAK4100203.1"/>
    </source>
</evidence>
<comment type="caution">
    <text evidence="5">The sequence shown here is derived from an EMBL/GenBank/DDBJ whole genome shotgun (WGS) entry which is preliminary data.</text>
</comment>
<dbReference type="Pfam" id="PF10230">
    <property type="entry name" value="LIDHydrolase"/>
    <property type="match status" value="1"/>
</dbReference>
<keyword evidence="3" id="KW-0551">Lipid droplet</keyword>
<dbReference type="InterPro" id="IPR029058">
    <property type="entry name" value="AB_hydrolase_fold"/>
</dbReference>
<evidence type="ECO:0000256" key="2">
    <source>
        <dbReference type="ARBA" id="ARBA00008300"/>
    </source>
</evidence>
<accession>A0AAN6PYK7</accession>
<dbReference type="SUPFAM" id="SSF53474">
    <property type="entry name" value="alpha/beta-Hydrolases"/>
    <property type="match status" value="1"/>
</dbReference>
<evidence type="ECO:0000313" key="6">
    <source>
        <dbReference type="Proteomes" id="UP001305647"/>
    </source>
</evidence>
<reference evidence="5" key="2">
    <citation type="submission" date="2023-05" db="EMBL/GenBank/DDBJ databases">
        <authorList>
            <consortium name="Lawrence Berkeley National Laboratory"/>
            <person name="Steindorff A."/>
            <person name="Hensen N."/>
            <person name="Bonometti L."/>
            <person name="Westerberg I."/>
            <person name="Brannstrom I.O."/>
            <person name="Guillou S."/>
            <person name="Cros-Aarteil S."/>
            <person name="Calhoun S."/>
            <person name="Haridas S."/>
            <person name="Kuo A."/>
            <person name="Mondo S."/>
            <person name="Pangilinan J."/>
            <person name="Riley R."/>
            <person name="Labutti K."/>
            <person name="Andreopoulos B."/>
            <person name="Lipzen A."/>
            <person name="Chen C."/>
            <person name="Yanf M."/>
            <person name="Daum C."/>
            <person name="Ng V."/>
            <person name="Clum A."/>
            <person name="Ohm R."/>
            <person name="Martin F."/>
            <person name="Silar P."/>
            <person name="Natvig D."/>
            <person name="Lalanne C."/>
            <person name="Gautier V."/>
            <person name="Ament-Velasquez S.L."/>
            <person name="Kruys A."/>
            <person name="Hutchinson M.I."/>
            <person name="Powell A.J."/>
            <person name="Barry K."/>
            <person name="Miller A.N."/>
            <person name="Grigoriev I.V."/>
            <person name="Debuchy R."/>
            <person name="Gladieux P."/>
            <person name="Thoren M.H."/>
            <person name="Johannesson H."/>
        </authorList>
    </citation>
    <scope>NUCLEOTIDE SEQUENCE</scope>
    <source>
        <strain evidence="5">CBS 757.83</strain>
    </source>
</reference>
<keyword evidence="6" id="KW-1185">Reference proteome</keyword>
<dbReference type="PANTHER" id="PTHR13390">
    <property type="entry name" value="LIPASE"/>
    <property type="match status" value="1"/>
</dbReference>
<sequence length="386" mass="43192">MDSTLTSTTTVQQDKVPFLEYPSGHRDDIKRRQSLIYLIPGNPGLIGYYEPFMKTLRQLLDETEEKELCRHTFHIYGRNLLGFSDGDHQPAFGTTTSSPAIKTEPFTLEDQIRSCYDQVQHISTSTLSPGRSFSSVILIGHSVGSYIALELFHRAAAATTTTQPHDTHDTSPIIPEKQPVPLHFAILLFPTISHIARSRSGQRLDLIRRTPFLDQSAHHVAKFVVDLLPHWLLAAVVGRALGFPPHAAAATLRFLASRDGIWQALHMGKDEMATIGDSEGRWGAGMWEEVREVGGSNYGEEALGDGDWSGEKGKNGRARFFLYFGERDHWVADECRDEFIERRRREGRGGTRIVVDEAGIPHAFCIHHSESVAEKVKVWIEDVAGL</sequence>
<evidence type="ECO:0000256" key="3">
    <source>
        <dbReference type="ARBA" id="ARBA00022677"/>
    </source>
</evidence>
<dbReference type="EMBL" id="MU863643">
    <property type="protein sequence ID" value="KAK4100203.1"/>
    <property type="molecule type" value="Genomic_DNA"/>
</dbReference>
<reference evidence="5" key="1">
    <citation type="journal article" date="2023" name="Mol. Phylogenet. Evol.">
        <title>Genome-scale phylogeny and comparative genomics of the fungal order Sordariales.</title>
        <authorList>
            <person name="Hensen N."/>
            <person name="Bonometti L."/>
            <person name="Westerberg I."/>
            <person name="Brannstrom I.O."/>
            <person name="Guillou S."/>
            <person name="Cros-Aarteil S."/>
            <person name="Calhoun S."/>
            <person name="Haridas S."/>
            <person name="Kuo A."/>
            <person name="Mondo S."/>
            <person name="Pangilinan J."/>
            <person name="Riley R."/>
            <person name="LaButti K."/>
            <person name="Andreopoulos B."/>
            <person name="Lipzen A."/>
            <person name="Chen C."/>
            <person name="Yan M."/>
            <person name="Daum C."/>
            <person name="Ng V."/>
            <person name="Clum A."/>
            <person name="Steindorff A."/>
            <person name="Ohm R.A."/>
            <person name="Martin F."/>
            <person name="Silar P."/>
            <person name="Natvig D.O."/>
            <person name="Lalanne C."/>
            <person name="Gautier V."/>
            <person name="Ament-Velasquez S.L."/>
            <person name="Kruys A."/>
            <person name="Hutchinson M.I."/>
            <person name="Powell A.J."/>
            <person name="Barry K."/>
            <person name="Miller A.N."/>
            <person name="Grigoriev I.V."/>
            <person name="Debuchy R."/>
            <person name="Gladieux P."/>
            <person name="Hiltunen Thoren M."/>
            <person name="Johannesson H."/>
        </authorList>
    </citation>
    <scope>NUCLEOTIDE SEQUENCE</scope>
    <source>
        <strain evidence="5">CBS 757.83</strain>
    </source>
</reference>
<name>A0AAN6PYK7_9PEZI</name>
<dbReference type="GO" id="GO:0019915">
    <property type="term" value="P:lipid storage"/>
    <property type="evidence" value="ECO:0007669"/>
    <property type="project" value="InterPro"/>
</dbReference>
<organism evidence="5 6">
    <name type="scientific">Parathielavia hyrcaniae</name>
    <dbReference type="NCBI Taxonomy" id="113614"/>
    <lineage>
        <taxon>Eukaryota</taxon>
        <taxon>Fungi</taxon>
        <taxon>Dikarya</taxon>
        <taxon>Ascomycota</taxon>
        <taxon>Pezizomycotina</taxon>
        <taxon>Sordariomycetes</taxon>
        <taxon>Sordariomycetidae</taxon>
        <taxon>Sordariales</taxon>
        <taxon>Chaetomiaceae</taxon>
        <taxon>Parathielavia</taxon>
    </lineage>
</organism>
<proteinExistence type="inferred from homology"/>
<keyword evidence="4" id="KW-0378">Hydrolase</keyword>
<dbReference type="PANTHER" id="PTHR13390:SF0">
    <property type="entry name" value="LIPID DROPLET-ASSOCIATED HYDROLASE"/>
    <property type="match status" value="1"/>
</dbReference>
<evidence type="ECO:0000256" key="1">
    <source>
        <dbReference type="ARBA" id="ARBA00004502"/>
    </source>
</evidence>
<dbReference type="Proteomes" id="UP001305647">
    <property type="component" value="Unassembled WGS sequence"/>
</dbReference>
<gene>
    <name evidence="5" type="ORF">N658DRAFT_428335</name>
</gene>
<dbReference type="Gene3D" id="3.40.50.1820">
    <property type="entry name" value="alpha/beta hydrolase"/>
    <property type="match status" value="1"/>
</dbReference>
<evidence type="ECO:0000256" key="4">
    <source>
        <dbReference type="ARBA" id="ARBA00022801"/>
    </source>
</evidence>
<comment type="similarity">
    <text evidence="2">Belongs to the AB hydrolase superfamily. LDAH family.</text>
</comment>
<protein>
    <recommendedName>
        <fullName evidence="7">Lipid droplet-associated hydrolase</fullName>
    </recommendedName>
</protein>